<sequence>MLTTKSTHNNSHSYELEKKQDKQQQIILNKQLLRDLLPLDDEKATQILTLVAAENHKILRLSLLESF</sequence>
<proteinExistence type="predicted"/>
<evidence type="ECO:0000313" key="2">
    <source>
        <dbReference type="Proteomes" id="UP000287188"/>
    </source>
</evidence>
<dbReference type="Proteomes" id="UP000287188">
    <property type="component" value="Unassembled WGS sequence"/>
</dbReference>
<accession>A0A402AYA2</accession>
<protein>
    <submittedName>
        <fullName evidence="1">Uncharacterized protein</fullName>
    </submittedName>
</protein>
<organism evidence="1 2">
    <name type="scientific">Dictyobacter kobayashii</name>
    <dbReference type="NCBI Taxonomy" id="2014872"/>
    <lineage>
        <taxon>Bacteria</taxon>
        <taxon>Bacillati</taxon>
        <taxon>Chloroflexota</taxon>
        <taxon>Ktedonobacteria</taxon>
        <taxon>Ktedonobacterales</taxon>
        <taxon>Dictyobacteraceae</taxon>
        <taxon>Dictyobacter</taxon>
    </lineage>
</organism>
<comment type="caution">
    <text evidence="1">The sequence shown here is derived from an EMBL/GenBank/DDBJ whole genome shotgun (WGS) entry which is preliminary data.</text>
</comment>
<dbReference type="OrthoDB" id="10006857at2"/>
<evidence type="ECO:0000313" key="1">
    <source>
        <dbReference type="EMBL" id="GCE24068.1"/>
    </source>
</evidence>
<name>A0A402AYA2_9CHLR</name>
<keyword evidence="2" id="KW-1185">Reference proteome</keyword>
<dbReference type="EMBL" id="BIFS01000002">
    <property type="protein sequence ID" value="GCE24068.1"/>
    <property type="molecule type" value="Genomic_DNA"/>
</dbReference>
<dbReference type="AlphaFoldDB" id="A0A402AYA2"/>
<gene>
    <name evidence="1" type="ORF">KDK_78680</name>
</gene>
<dbReference type="RefSeq" id="WP_126557352.1">
    <property type="nucleotide sequence ID" value="NZ_BIFS01000002.1"/>
</dbReference>
<reference evidence="2" key="1">
    <citation type="submission" date="2018-12" db="EMBL/GenBank/DDBJ databases">
        <title>Tengunoibacter tsumagoiensis gen. nov., sp. nov., Dictyobacter kobayashii sp. nov., D. alpinus sp. nov., and D. joshuensis sp. nov. and description of Dictyobacteraceae fam. nov. within the order Ktedonobacterales isolated from Tengu-no-mugimeshi.</title>
        <authorList>
            <person name="Wang C.M."/>
            <person name="Zheng Y."/>
            <person name="Sakai Y."/>
            <person name="Toyoda A."/>
            <person name="Minakuchi Y."/>
            <person name="Abe K."/>
            <person name="Yokota A."/>
            <person name="Yabe S."/>
        </authorList>
    </citation>
    <scope>NUCLEOTIDE SEQUENCE [LARGE SCALE GENOMIC DNA]</scope>
    <source>
        <strain evidence="2">Uno11</strain>
    </source>
</reference>